<evidence type="ECO:0000256" key="2">
    <source>
        <dbReference type="SAM" id="MobiDB-lite"/>
    </source>
</evidence>
<proteinExistence type="predicted"/>
<evidence type="ECO:0000256" key="1">
    <source>
        <dbReference type="SAM" id="Coils"/>
    </source>
</evidence>
<dbReference type="Proteomes" id="UP000236161">
    <property type="component" value="Unassembled WGS sequence"/>
</dbReference>
<gene>
    <name evidence="3" type="ORF">AXF42_Ash005588</name>
</gene>
<reference evidence="3 4" key="1">
    <citation type="journal article" date="2017" name="Nature">
        <title>The Apostasia genome and the evolution of orchids.</title>
        <authorList>
            <person name="Zhang G.Q."/>
            <person name="Liu K.W."/>
            <person name="Li Z."/>
            <person name="Lohaus R."/>
            <person name="Hsiao Y.Y."/>
            <person name="Niu S.C."/>
            <person name="Wang J.Y."/>
            <person name="Lin Y.C."/>
            <person name="Xu Q."/>
            <person name="Chen L.J."/>
            <person name="Yoshida K."/>
            <person name="Fujiwara S."/>
            <person name="Wang Z.W."/>
            <person name="Zhang Y.Q."/>
            <person name="Mitsuda N."/>
            <person name="Wang M."/>
            <person name="Liu G.H."/>
            <person name="Pecoraro L."/>
            <person name="Huang H.X."/>
            <person name="Xiao X.J."/>
            <person name="Lin M."/>
            <person name="Wu X.Y."/>
            <person name="Wu W.L."/>
            <person name="Chen Y.Y."/>
            <person name="Chang S.B."/>
            <person name="Sakamoto S."/>
            <person name="Ohme-Takagi M."/>
            <person name="Yagi M."/>
            <person name="Zeng S.J."/>
            <person name="Shen C.Y."/>
            <person name="Yeh C.M."/>
            <person name="Luo Y.B."/>
            <person name="Tsai W.C."/>
            <person name="Van de Peer Y."/>
            <person name="Liu Z.J."/>
        </authorList>
    </citation>
    <scope>NUCLEOTIDE SEQUENCE [LARGE SCALE GENOMIC DNA]</scope>
    <source>
        <strain evidence="4">cv. Shenzhen</strain>
        <tissue evidence="3">Stem</tissue>
    </source>
</reference>
<evidence type="ECO:0000313" key="4">
    <source>
        <dbReference type="Proteomes" id="UP000236161"/>
    </source>
</evidence>
<feature type="coiled-coil region" evidence="1">
    <location>
        <begin position="102"/>
        <end position="129"/>
    </location>
</feature>
<protein>
    <submittedName>
        <fullName evidence="3">Uncharacterized protein</fullName>
    </submittedName>
</protein>
<keyword evidence="1" id="KW-0175">Coiled coil</keyword>
<evidence type="ECO:0000313" key="3">
    <source>
        <dbReference type="EMBL" id="PKA65256.1"/>
    </source>
</evidence>
<dbReference type="AlphaFoldDB" id="A0A2I0BBT0"/>
<organism evidence="3 4">
    <name type="scientific">Apostasia shenzhenica</name>
    <dbReference type="NCBI Taxonomy" id="1088818"/>
    <lineage>
        <taxon>Eukaryota</taxon>
        <taxon>Viridiplantae</taxon>
        <taxon>Streptophyta</taxon>
        <taxon>Embryophyta</taxon>
        <taxon>Tracheophyta</taxon>
        <taxon>Spermatophyta</taxon>
        <taxon>Magnoliopsida</taxon>
        <taxon>Liliopsida</taxon>
        <taxon>Asparagales</taxon>
        <taxon>Orchidaceae</taxon>
        <taxon>Apostasioideae</taxon>
        <taxon>Apostasia</taxon>
    </lineage>
</organism>
<name>A0A2I0BBT0_9ASPA</name>
<dbReference type="EMBL" id="KZ451895">
    <property type="protein sequence ID" value="PKA65256.1"/>
    <property type="molecule type" value="Genomic_DNA"/>
</dbReference>
<keyword evidence="4" id="KW-1185">Reference proteome</keyword>
<feature type="region of interest" description="Disordered" evidence="2">
    <location>
        <begin position="69"/>
        <end position="88"/>
    </location>
</feature>
<accession>A0A2I0BBT0</accession>
<dbReference type="PROSITE" id="PS51257">
    <property type="entry name" value="PROKAR_LIPOPROTEIN"/>
    <property type="match status" value="1"/>
</dbReference>
<sequence>MKTHSRHAAIVAHLSEQSTMSLPSLTSCGASISPSPCATTSPLFIVLLTLIIYCRVSAWHSTGVHTTNSNIASSSHLPGPTTLEEGERDHTRTHEYKYCLHKVALITLQQRHEEELKKLRSEKKTGEAALARVFQVELQSLLACPAIVGEIGRGKELIKAFIRRISLTQRMGPDCFNKNFFRKAASFFLFLGN</sequence>